<keyword evidence="2" id="KW-1185">Reference proteome</keyword>
<reference evidence="2" key="1">
    <citation type="submission" date="2023-07" db="EMBL/GenBank/DDBJ databases">
        <title>Verminephrobacter genomes.</title>
        <authorList>
            <person name="Lund M.B."/>
        </authorList>
    </citation>
    <scope>NUCLEOTIDE SEQUENCE [LARGE SCALE GENOMIC DNA]</scope>
    <source>
        <strain evidence="2">AtM5-05</strain>
    </source>
</reference>
<evidence type="ECO:0000313" key="2">
    <source>
        <dbReference type="Proteomes" id="UP001208935"/>
    </source>
</evidence>
<proteinExistence type="predicted"/>
<gene>
    <name evidence="1" type="ORF">D5039_01105</name>
</gene>
<accession>A0ABT3KNC3</accession>
<evidence type="ECO:0000313" key="1">
    <source>
        <dbReference type="EMBL" id="MCW5319816.1"/>
    </source>
</evidence>
<protein>
    <submittedName>
        <fullName evidence="1">Uncharacterized protein</fullName>
    </submittedName>
</protein>
<dbReference type="GeneID" id="77322528"/>
<name>A0ABT3KNC3_9BURK</name>
<dbReference type="EMBL" id="QZCW01000001">
    <property type="protein sequence ID" value="MCW5319816.1"/>
    <property type="molecule type" value="Genomic_DNA"/>
</dbReference>
<dbReference type="Proteomes" id="UP001208935">
    <property type="component" value="Unassembled WGS sequence"/>
</dbReference>
<comment type="caution">
    <text evidence="1">The sequence shown here is derived from an EMBL/GenBank/DDBJ whole genome shotgun (WGS) entry which is preliminary data.</text>
</comment>
<sequence length="81" mass="8691">MTTATLTPSARPSTTRFLTPIRQLLAHWLSAQFAASAPRALTAFEEAEQVRAMAVGLMNDDPAFAADLFAAADRHEFGAQA</sequence>
<organism evidence="1 2">
    <name type="scientific">Verminephrobacter aporrectodeae subsp. tuberculatae</name>
    <dbReference type="NCBI Taxonomy" id="1110392"/>
    <lineage>
        <taxon>Bacteria</taxon>
        <taxon>Pseudomonadati</taxon>
        <taxon>Pseudomonadota</taxon>
        <taxon>Betaproteobacteria</taxon>
        <taxon>Burkholderiales</taxon>
        <taxon>Comamonadaceae</taxon>
        <taxon>Verminephrobacter</taxon>
    </lineage>
</organism>
<dbReference type="RefSeq" id="WP_010100475.1">
    <property type="nucleotide sequence ID" value="NZ_QZCV01000001.1"/>
</dbReference>